<name>A0ABS0EAH8_9GAMM</name>
<dbReference type="Pfam" id="PF01464">
    <property type="entry name" value="SLT"/>
    <property type="match status" value="1"/>
</dbReference>
<dbReference type="InterPro" id="IPR023346">
    <property type="entry name" value="Lysozyme-like_dom_sf"/>
</dbReference>
<dbReference type="CDD" id="cd13400">
    <property type="entry name" value="LT_IagB-like"/>
    <property type="match status" value="1"/>
</dbReference>
<proteinExistence type="predicted"/>
<accession>A0ABS0EAH8</accession>
<feature type="chain" id="PRO_5045485277" evidence="1">
    <location>
        <begin position="23"/>
        <end position="155"/>
    </location>
</feature>
<evidence type="ECO:0000313" key="4">
    <source>
        <dbReference type="Proteomes" id="UP000636811"/>
    </source>
</evidence>
<comment type="caution">
    <text evidence="3">The sequence shown here is derived from an EMBL/GenBank/DDBJ whole genome shotgun (WGS) entry which is preliminary data.</text>
</comment>
<dbReference type="Proteomes" id="UP000636811">
    <property type="component" value="Unassembled WGS sequence"/>
</dbReference>
<organism evidence="3 4">
    <name type="scientific">Rahnella laticis</name>
    <dbReference type="NCBI Taxonomy" id="2787622"/>
    <lineage>
        <taxon>Bacteria</taxon>
        <taxon>Pseudomonadati</taxon>
        <taxon>Pseudomonadota</taxon>
        <taxon>Gammaproteobacteria</taxon>
        <taxon>Enterobacterales</taxon>
        <taxon>Yersiniaceae</taxon>
        <taxon>Rahnella</taxon>
    </lineage>
</organism>
<dbReference type="InterPro" id="IPR008258">
    <property type="entry name" value="Transglycosylase_SLT_dom_1"/>
</dbReference>
<evidence type="ECO:0000259" key="2">
    <source>
        <dbReference type="Pfam" id="PF01464"/>
    </source>
</evidence>
<dbReference type="EMBL" id="JADOBI010000013">
    <property type="protein sequence ID" value="MBF7982093.1"/>
    <property type="molecule type" value="Genomic_DNA"/>
</dbReference>
<reference evidence="3 4" key="1">
    <citation type="submission" date="2020-11" db="EMBL/GenBank/DDBJ databases">
        <title>Taxonomic investigation of Rahnella strains.</title>
        <authorList>
            <person name="Lee S.D."/>
        </authorList>
    </citation>
    <scope>NUCLEOTIDE SEQUENCE [LARGE SCALE GENOMIC DNA]</scope>
    <source>
        <strain evidence="3 4">SAP-17</strain>
    </source>
</reference>
<evidence type="ECO:0000256" key="1">
    <source>
        <dbReference type="SAM" id="SignalP"/>
    </source>
</evidence>
<feature type="signal peptide" evidence="1">
    <location>
        <begin position="1"/>
        <end position="22"/>
    </location>
</feature>
<keyword evidence="4" id="KW-1185">Reference proteome</keyword>
<evidence type="ECO:0000313" key="3">
    <source>
        <dbReference type="EMBL" id="MBF7982093.1"/>
    </source>
</evidence>
<dbReference type="SUPFAM" id="SSF53955">
    <property type="entry name" value="Lysozyme-like"/>
    <property type="match status" value="1"/>
</dbReference>
<gene>
    <name evidence="3" type="ORF">IV433_22035</name>
</gene>
<sequence>MELIMLRIVTVLCFMFTFTANASDCFDAAGRDYHIDPDLLRAVAFRESSMNSHAMNIVSPDKYAVGEMQIHSQNFAHLSQFGITPQSLFSDRCMNVYTGAYYLAIAFKRWGVKWESVGAYNAGFSQKPEQKEKRLKYGKEVHQIYMEIKNQKAPQ</sequence>
<dbReference type="Gene3D" id="1.10.530.10">
    <property type="match status" value="1"/>
</dbReference>
<keyword evidence="1" id="KW-0732">Signal</keyword>
<feature type="domain" description="Transglycosylase SLT" evidence="2">
    <location>
        <begin position="24"/>
        <end position="139"/>
    </location>
</feature>
<protein>
    <submittedName>
        <fullName evidence="3">Transglycosylase SLT domain-containing protein</fullName>
    </submittedName>
</protein>